<feature type="region of interest" description="Disordered" evidence="1">
    <location>
        <begin position="179"/>
        <end position="244"/>
    </location>
</feature>
<evidence type="ECO:0000313" key="3">
    <source>
        <dbReference type="Proteomes" id="UP000811246"/>
    </source>
</evidence>
<feature type="region of interest" description="Disordered" evidence="1">
    <location>
        <begin position="1"/>
        <end position="24"/>
    </location>
</feature>
<dbReference type="AlphaFoldDB" id="A0A922FUM2"/>
<feature type="compositionally biased region" description="Polar residues" evidence="1">
    <location>
        <begin position="13"/>
        <end position="24"/>
    </location>
</feature>
<name>A0A922FUM2_CARIL</name>
<feature type="compositionally biased region" description="Polar residues" evidence="1">
    <location>
        <begin position="208"/>
        <end position="218"/>
    </location>
</feature>
<reference evidence="2" key="1">
    <citation type="submission" date="2021-01" db="EMBL/GenBank/DDBJ databases">
        <authorList>
            <person name="Lovell J.T."/>
            <person name="Bentley N."/>
            <person name="Bhattarai G."/>
            <person name="Jenkins J.W."/>
            <person name="Sreedasyam A."/>
            <person name="Alarcon Y."/>
            <person name="Bock C."/>
            <person name="Boston L."/>
            <person name="Carlson J."/>
            <person name="Cervantes K."/>
            <person name="Clermont K."/>
            <person name="Krom N."/>
            <person name="Kubenka K."/>
            <person name="Mamidi S."/>
            <person name="Mattison C."/>
            <person name="Monteros M."/>
            <person name="Pisani C."/>
            <person name="Plott C."/>
            <person name="Rajasekar S."/>
            <person name="Rhein H.S."/>
            <person name="Rohla C."/>
            <person name="Song M."/>
            <person name="Hilaire R.S."/>
            <person name="Shu S."/>
            <person name="Wells L."/>
            <person name="Wang X."/>
            <person name="Webber J."/>
            <person name="Heerema R.J."/>
            <person name="Klein P."/>
            <person name="Conner P."/>
            <person name="Grauke L."/>
            <person name="Grimwood J."/>
            <person name="Schmutz J."/>
            <person name="Randall J.J."/>
        </authorList>
    </citation>
    <scope>NUCLEOTIDE SEQUENCE</scope>
    <source>
        <tissue evidence="2">Leaf</tissue>
    </source>
</reference>
<dbReference type="Proteomes" id="UP000811246">
    <property type="component" value="Chromosome 2"/>
</dbReference>
<evidence type="ECO:0000256" key="1">
    <source>
        <dbReference type="SAM" id="MobiDB-lite"/>
    </source>
</evidence>
<evidence type="ECO:0000313" key="2">
    <source>
        <dbReference type="EMBL" id="KAG6725850.1"/>
    </source>
</evidence>
<organism evidence="2 3">
    <name type="scientific">Carya illinoinensis</name>
    <name type="common">Pecan</name>
    <dbReference type="NCBI Taxonomy" id="32201"/>
    <lineage>
        <taxon>Eukaryota</taxon>
        <taxon>Viridiplantae</taxon>
        <taxon>Streptophyta</taxon>
        <taxon>Embryophyta</taxon>
        <taxon>Tracheophyta</taxon>
        <taxon>Spermatophyta</taxon>
        <taxon>Magnoliopsida</taxon>
        <taxon>eudicotyledons</taxon>
        <taxon>Gunneridae</taxon>
        <taxon>Pentapetalae</taxon>
        <taxon>rosids</taxon>
        <taxon>fabids</taxon>
        <taxon>Fagales</taxon>
        <taxon>Juglandaceae</taxon>
        <taxon>Carya</taxon>
    </lineage>
</organism>
<comment type="caution">
    <text evidence="2">The sequence shown here is derived from an EMBL/GenBank/DDBJ whole genome shotgun (WGS) entry which is preliminary data.</text>
</comment>
<gene>
    <name evidence="2" type="ORF">I3842_02G051300</name>
</gene>
<protein>
    <submittedName>
        <fullName evidence="2">Uncharacterized protein</fullName>
    </submittedName>
</protein>
<proteinExistence type="predicted"/>
<accession>A0A922FUM2</accession>
<dbReference type="EMBL" id="CM031826">
    <property type="protein sequence ID" value="KAG6725850.1"/>
    <property type="molecule type" value="Genomic_DNA"/>
</dbReference>
<sequence>MNVQAHMSGAGQVPNQAGLPQQNGSALAQQMHNLGGGGLRALFTAETEMDRARAYMQEKIFNILSQLQQQQPPLNEQARRKFKDIVKRLEEGLLRSAHTKEDYMNIDTLESRLHNLIKRQHLSNQNQQYPQLVNSSSAIGTMIPTSGMPHSGNSTMVVASSVDTSMISSSGCNSITPTTVNTGSLLPPGAGGIRDNSFNRADGPLPNGYQQSSASFSLGSGGNVTHGCPNTSSSEEPSIPFGGV</sequence>